<gene>
    <name evidence="2" type="ORF">C7M84_005786</name>
</gene>
<evidence type="ECO:0000313" key="2">
    <source>
        <dbReference type="EMBL" id="ROT75680.1"/>
    </source>
</evidence>
<feature type="compositionally biased region" description="Pro residues" evidence="1">
    <location>
        <begin position="60"/>
        <end position="72"/>
    </location>
</feature>
<reference evidence="2 3" key="2">
    <citation type="submission" date="2019-01" db="EMBL/GenBank/DDBJ databases">
        <title>The decoding of complex shrimp genome reveals the adaptation for benthos swimmer, frequently molting mechanism and breeding impact on genome.</title>
        <authorList>
            <person name="Sun Y."/>
            <person name="Gao Y."/>
            <person name="Yu Y."/>
        </authorList>
    </citation>
    <scope>NUCLEOTIDE SEQUENCE [LARGE SCALE GENOMIC DNA]</scope>
    <source>
        <tissue evidence="2">Muscle</tissue>
    </source>
</reference>
<evidence type="ECO:0000313" key="3">
    <source>
        <dbReference type="Proteomes" id="UP000283509"/>
    </source>
</evidence>
<reference evidence="2 3" key="1">
    <citation type="submission" date="2018-04" db="EMBL/GenBank/DDBJ databases">
        <authorList>
            <person name="Zhang X."/>
            <person name="Yuan J."/>
            <person name="Li F."/>
            <person name="Xiang J."/>
        </authorList>
    </citation>
    <scope>NUCLEOTIDE SEQUENCE [LARGE SCALE GENOMIC DNA]</scope>
    <source>
        <tissue evidence="2">Muscle</tissue>
    </source>
</reference>
<feature type="compositionally biased region" description="Polar residues" evidence="1">
    <location>
        <begin position="12"/>
        <end position="39"/>
    </location>
</feature>
<dbReference type="Proteomes" id="UP000283509">
    <property type="component" value="Unassembled WGS sequence"/>
</dbReference>
<comment type="caution">
    <text evidence="2">The sequence shown here is derived from an EMBL/GenBank/DDBJ whole genome shotgun (WGS) entry which is preliminary data.</text>
</comment>
<dbReference type="EMBL" id="QCYY01001747">
    <property type="protein sequence ID" value="ROT75680.1"/>
    <property type="molecule type" value="Genomic_DNA"/>
</dbReference>
<keyword evidence="3" id="KW-1185">Reference proteome</keyword>
<sequence length="164" mass="17372">MTPVELPMRNYSDVTATSDQSPARNDNTITLPTNYNTIQVDPLPVASLRDSDGGYLGPAAIPPPPTQDPPLPHAHESARGQAGRPQNGVTERILGPSDALRETPGGGRGRPRLGAGRSGRGHTRTPSTIPLDLDLDLRCAPVASNPPVLPGRKLQQQGVREGSW</sequence>
<evidence type="ECO:0000256" key="1">
    <source>
        <dbReference type="SAM" id="MobiDB-lite"/>
    </source>
</evidence>
<dbReference type="AlphaFoldDB" id="A0A3R7MGB2"/>
<accession>A0A3R7MGB2</accession>
<protein>
    <submittedName>
        <fullName evidence="2">Uncharacterized protein</fullName>
    </submittedName>
</protein>
<organism evidence="2 3">
    <name type="scientific">Penaeus vannamei</name>
    <name type="common">Whiteleg shrimp</name>
    <name type="synonym">Litopenaeus vannamei</name>
    <dbReference type="NCBI Taxonomy" id="6689"/>
    <lineage>
        <taxon>Eukaryota</taxon>
        <taxon>Metazoa</taxon>
        <taxon>Ecdysozoa</taxon>
        <taxon>Arthropoda</taxon>
        <taxon>Crustacea</taxon>
        <taxon>Multicrustacea</taxon>
        <taxon>Malacostraca</taxon>
        <taxon>Eumalacostraca</taxon>
        <taxon>Eucarida</taxon>
        <taxon>Decapoda</taxon>
        <taxon>Dendrobranchiata</taxon>
        <taxon>Penaeoidea</taxon>
        <taxon>Penaeidae</taxon>
        <taxon>Penaeus</taxon>
    </lineage>
</organism>
<name>A0A3R7MGB2_PENVA</name>
<proteinExistence type="predicted"/>
<feature type="region of interest" description="Disordered" evidence="1">
    <location>
        <begin position="1"/>
        <end position="164"/>
    </location>
</feature>